<dbReference type="Pfam" id="PF02843">
    <property type="entry name" value="GARS_C"/>
    <property type="match status" value="1"/>
</dbReference>
<keyword evidence="4" id="KW-0479">Metal-binding</keyword>
<dbReference type="FunFam" id="3.30.1490.20:FF:000006">
    <property type="entry name" value="phosphoribosylamine--glycine ligase, chloroplastic-like"/>
    <property type="match status" value="1"/>
</dbReference>
<gene>
    <name evidence="14" type="ORF">CYMTET_47614</name>
</gene>
<keyword evidence="5 12" id="KW-0547">Nucleotide-binding</keyword>
<dbReference type="Gene3D" id="3.30.470.20">
    <property type="entry name" value="ATP-grasp fold, B domain"/>
    <property type="match status" value="1"/>
</dbReference>
<dbReference type="GO" id="GO:0005524">
    <property type="term" value="F:ATP binding"/>
    <property type="evidence" value="ECO:0007669"/>
    <property type="project" value="UniProtKB-UniRule"/>
</dbReference>
<dbReference type="PROSITE" id="PS50975">
    <property type="entry name" value="ATP_GRASP"/>
    <property type="match status" value="1"/>
</dbReference>
<evidence type="ECO:0000256" key="10">
    <source>
        <dbReference type="ARBA" id="ARBA00042242"/>
    </source>
</evidence>
<evidence type="ECO:0000256" key="1">
    <source>
        <dbReference type="ARBA" id="ARBA00005174"/>
    </source>
</evidence>
<evidence type="ECO:0000256" key="6">
    <source>
        <dbReference type="ARBA" id="ARBA00022755"/>
    </source>
</evidence>
<evidence type="ECO:0000313" key="15">
    <source>
        <dbReference type="Proteomes" id="UP001190700"/>
    </source>
</evidence>
<dbReference type="PANTHER" id="PTHR43472:SF1">
    <property type="entry name" value="PHOSPHORIBOSYLAMINE--GLYCINE LIGASE, CHLOROPLASTIC"/>
    <property type="match status" value="1"/>
</dbReference>
<dbReference type="Gene3D" id="3.30.1490.20">
    <property type="entry name" value="ATP-grasp fold, A domain"/>
    <property type="match status" value="1"/>
</dbReference>
<dbReference type="EC" id="6.3.4.13" evidence="2"/>
<evidence type="ECO:0000256" key="2">
    <source>
        <dbReference type="ARBA" id="ARBA00013255"/>
    </source>
</evidence>
<dbReference type="PROSITE" id="PS00184">
    <property type="entry name" value="GARS"/>
    <property type="match status" value="1"/>
</dbReference>
<dbReference type="Gene3D" id="3.90.600.10">
    <property type="entry name" value="Phosphoribosylglycinamide synthetase, C-terminal domain"/>
    <property type="match status" value="1"/>
</dbReference>
<evidence type="ECO:0000256" key="3">
    <source>
        <dbReference type="ARBA" id="ARBA00022598"/>
    </source>
</evidence>
<evidence type="ECO:0000256" key="11">
    <source>
        <dbReference type="ARBA" id="ARBA00042864"/>
    </source>
</evidence>
<dbReference type="GO" id="GO:0004637">
    <property type="term" value="F:phosphoribosylamine-glycine ligase activity"/>
    <property type="evidence" value="ECO:0007669"/>
    <property type="project" value="UniProtKB-EC"/>
</dbReference>
<dbReference type="InterPro" id="IPR000115">
    <property type="entry name" value="PRibGlycinamide_synth"/>
</dbReference>
<comment type="caution">
    <text evidence="14">The sequence shown here is derived from an EMBL/GenBank/DDBJ whole genome shotgun (WGS) entry which is preliminary data.</text>
</comment>
<dbReference type="InterPro" id="IPR020559">
    <property type="entry name" value="PRibGlycinamide_synth_CS"/>
</dbReference>
<name>A0AAE0EXJ6_9CHLO</name>
<dbReference type="InterPro" id="IPR020560">
    <property type="entry name" value="PRibGlycinamide_synth_C-dom"/>
</dbReference>
<accession>A0AAE0EXJ6</accession>
<evidence type="ECO:0000313" key="14">
    <source>
        <dbReference type="EMBL" id="KAK3242710.1"/>
    </source>
</evidence>
<dbReference type="SUPFAM" id="SSF56059">
    <property type="entry name" value="Glutathione synthetase ATP-binding domain-like"/>
    <property type="match status" value="1"/>
</dbReference>
<dbReference type="SMART" id="SM01210">
    <property type="entry name" value="GARS_C"/>
    <property type="match status" value="1"/>
</dbReference>
<keyword evidence="6" id="KW-0658">Purine biosynthesis</keyword>
<dbReference type="InterPro" id="IPR011761">
    <property type="entry name" value="ATP-grasp"/>
</dbReference>
<dbReference type="SMART" id="SM01209">
    <property type="entry name" value="GARS_A"/>
    <property type="match status" value="1"/>
</dbReference>
<dbReference type="GO" id="GO:0006164">
    <property type="term" value="P:purine nucleotide biosynthetic process"/>
    <property type="evidence" value="ECO:0007669"/>
    <property type="project" value="UniProtKB-KW"/>
</dbReference>
<dbReference type="HAMAP" id="MF_00138">
    <property type="entry name" value="GARS"/>
    <property type="match status" value="1"/>
</dbReference>
<protein>
    <recommendedName>
        <fullName evidence="2">phosphoribosylamine--glycine ligase</fullName>
        <ecNumber evidence="2">6.3.4.13</ecNumber>
    </recommendedName>
    <alternativeName>
        <fullName evidence="10">Glycinamide ribonucleotide synthetase</fullName>
    </alternativeName>
    <alternativeName>
        <fullName evidence="11">Phosphoribosylglycinamide synthetase</fullName>
    </alternativeName>
</protein>
<evidence type="ECO:0000259" key="13">
    <source>
        <dbReference type="PROSITE" id="PS50975"/>
    </source>
</evidence>
<dbReference type="Pfam" id="PF02844">
    <property type="entry name" value="GARS_N"/>
    <property type="match status" value="1"/>
</dbReference>
<organism evidence="14 15">
    <name type="scientific">Cymbomonas tetramitiformis</name>
    <dbReference type="NCBI Taxonomy" id="36881"/>
    <lineage>
        <taxon>Eukaryota</taxon>
        <taxon>Viridiplantae</taxon>
        <taxon>Chlorophyta</taxon>
        <taxon>Pyramimonadophyceae</taxon>
        <taxon>Pyramimonadales</taxon>
        <taxon>Pyramimonadaceae</taxon>
        <taxon>Cymbomonas</taxon>
    </lineage>
</organism>
<feature type="domain" description="ATP-grasp" evidence="13">
    <location>
        <begin position="203"/>
        <end position="409"/>
    </location>
</feature>
<evidence type="ECO:0000256" key="12">
    <source>
        <dbReference type="PROSITE-ProRule" id="PRU00409"/>
    </source>
</evidence>
<dbReference type="Proteomes" id="UP001190700">
    <property type="component" value="Unassembled WGS sequence"/>
</dbReference>
<dbReference type="AlphaFoldDB" id="A0AAE0EXJ6"/>
<evidence type="ECO:0000256" key="5">
    <source>
        <dbReference type="ARBA" id="ARBA00022741"/>
    </source>
</evidence>
<dbReference type="InterPro" id="IPR020561">
    <property type="entry name" value="PRibGlycinamid_synth_ATP-grasp"/>
</dbReference>
<keyword evidence="7 12" id="KW-0067">ATP-binding</keyword>
<dbReference type="GO" id="GO:0009113">
    <property type="term" value="P:purine nucleobase biosynthetic process"/>
    <property type="evidence" value="ECO:0007669"/>
    <property type="project" value="InterPro"/>
</dbReference>
<evidence type="ECO:0000256" key="4">
    <source>
        <dbReference type="ARBA" id="ARBA00022723"/>
    </source>
</evidence>
<dbReference type="SUPFAM" id="SSF51246">
    <property type="entry name" value="Rudiment single hybrid motif"/>
    <property type="match status" value="1"/>
</dbReference>
<dbReference type="InterPro" id="IPR013815">
    <property type="entry name" value="ATP_grasp_subdomain_1"/>
</dbReference>
<dbReference type="EMBL" id="LGRX02033130">
    <property type="protein sequence ID" value="KAK3242710.1"/>
    <property type="molecule type" value="Genomic_DNA"/>
</dbReference>
<comment type="pathway">
    <text evidence="1">Purine metabolism; IMP biosynthesis via de novo pathway; N(1)-(5-phospho-D-ribosyl)glycinamide from 5-phospho-alpha-D-ribose 1-diphosphate: step 2/2.</text>
</comment>
<dbReference type="GO" id="GO:0046872">
    <property type="term" value="F:metal ion binding"/>
    <property type="evidence" value="ECO:0007669"/>
    <property type="project" value="UniProtKB-KW"/>
</dbReference>
<evidence type="ECO:0000256" key="9">
    <source>
        <dbReference type="ARBA" id="ARBA00038345"/>
    </source>
</evidence>
<reference evidence="14 15" key="1">
    <citation type="journal article" date="2015" name="Genome Biol. Evol.">
        <title>Comparative Genomics of a Bacterivorous Green Alga Reveals Evolutionary Causalities and Consequences of Phago-Mixotrophic Mode of Nutrition.</title>
        <authorList>
            <person name="Burns J.A."/>
            <person name="Paasch A."/>
            <person name="Narechania A."/>
            <person name="Kim E."/>
        </authorList>
    </citation>
    <scope>NUCLEOTIDE SEQUENCE [LARGE SCALE GENOMIC DNA]</scope>
    <source>
        <strain evidence="14 15">PLY_AMNH</strain>
    </source>
</reference>
<comment type="similarity">
    <text evidence="9">Belongs to the GARS family.</text>
</comment>
<dbReference type="InterPro" id="IPR020562">
    <property type="entry name" value="PRibGlycinamide_synth_N"/>
</dbReference>
<keyword evidence="15" id="KW-1185">Reference proteome</keyword>
<dbReference type="PANTHER" id="PTHR43472">
    <property type="entry name" value="PHOSPHORIBOSYLAMINE--GLYCINE LIGASE"/>
    <property type="match status" value="1"/>
</dbReference>
<dbReference type="NCBIfam" id="TIGR00877">
    <property type="entry name" value="purD"/>
    <property type="match status" value="1"/>
</dbReference>
<dbReference type="Pfam" id="PF01071">
    <property type="entry name" value="GARS_A"/>
    <property type="match status" value="1"/>
</dbReference>
<dbReference type="SUPFAM" id="SSF52440">
    <property type="entry name" value="PreATP-grasp domain"/>
    <property type="match status" value="1"/>
</dbReference>
<dbReference type="InterPro" id="IPR037123">
    <property type="entry name" value="PRibGlycinamide_synth_C_sf"/>
</dbReference>
<proteinExistence type="inferred from homology"/>
<dbReference type="FunFam" id="3.40.50.20:FF:000006">
    <property type="entry name" value="Phosphoribosylamine--glycine ligase, chloroplastic"/>
    <property type="match status" value="1"/>
</dbReference>
<dbReference type="Gene3D" id="3.40.50.20">
    <property type="match status" value="1"/>
</dbReference>
<keyword evidence="8" id="KW-0464">Manganese</keyword>
<sequence>MLSSASRCGFKTGSSQQRLRCQRLTKWQPRASAVQLAHQSPNREAFVARRCGLSTSRHSLGPSSVQDFKGRQRAKSSQYASSLRSIVASTEDKLNVLVVGGGGREHALCWGLARSARCGTLFCAPGNPGIASDATCVDSSELNVSDNDAVVEFCKANGVSLVVVGPEAPLVDGLVDVLRVADIPAFGPTKAAAQIEGSKAFMKDLCKKYNIPTAAYEKFTDVEAAKSYIRSQGAPIVIKTCGLAAGKGVIVAMTEEDALQAVEDMLVGGAFGSAGAEVVIEEFMTGEEASFFAIVDGETALPLQSAQDHKRVGDGDTGLNTGGMGAYSPAPVVSPEIADHIMQDLVLPTVQAMKMEGCPYTGVLYAGVMIKDGKARLVEYNARFGDPECQVLIPRLKNDLLEVLLCACGAGDQALSEVELQWTEDSAVVVVMAAEGYPGAYKKGTAIGGVEAADDVDGVIVFHAGTANDTSGQLVSAGGRVLGVTAIKGDVRETTQQAYAAVDLLQWPEGFCRRDIAWRAIERLESVNDQ</sequence>
<evidence type="ECO:0000256" key="7">
    <source>
        <dbReference type="ARBA" id="ARBA00022840"/>
    </source>
</evidence>
<dbReference type="InterPro" id="IPR011054">
    <property type="entry name" value="Rudment_hybrid_motif"/>
</dbReference>
<keyword evidence="3 14" id="KW-0436">Ligase</keyword>
<dbReference type="InterPro" id="IPR016185">
    <property type="entry name" value="PreATP-grasp_dom_sf"/>
</dbReference>
<dbReference type="FunFam" id="3.90.600.10:FF:000001">
    <property type="entry name" value="Trifunctional purine biosynthetic protein adenosine-3"/>
    <property type="match status" value="1"/>
</dbReference>
<evidence type="ECO:0000256" key="8">
    <source>
        <dbReference type="ARBA" id="ARBA00023211"/>
    </source>
</evidence>